<name>A0AA36DRQ0_CYLNA</name>
<organism evidence="1 2">
    <name type="scientific">Cylicocyclus nassatus</name>
    <name type="common">Nematode worm</name>
    <dbReference type="NCBI Taxonomy" id="53992"/>
    <lineage>
        <taxon>Eukaryota</taxon>
        <taxon>Metazoa</taxon>
        <taxon>Ecdysozoa</taxon>
        <taxon>Nematoda</taxon>
        <taxon>Chromadorea</taxon>
        <taxon>Rhabditida</taxon>
        <taxon>Rhabditina</taxon>
        <taxon>Rhabditomorpha</taxon>
        <taxon>Strongyloidea</taxon>
        <taxon>Strongylidae</taxon>
        <taxon>Cylicocyclus</taxon>
    </lineage>
</organism>
<accession>A0AA36DRQ0</accession>
<protein>
    <submittedName>
        <fullName evidence="1">Uncharacterized protein</fullName>
    </submittedName>
</protein>
<keyword evidence="2" id="KW-1185">Reference proteome</keyword>
<evidence type="ECO:0000313" key="2">
    <source>
        <dbReference type="Proteomes" id="UP001176961"/>
    </source>
</evidence>
<dbReference type="Proteomes" id="UP001176961">
    <property type="component" value="Unassembled WGS sequence"/>
</dbReference>
<sequence>MFNNKTFLNRFPPTTLIQSSRPSNFYKSQPTTTVSKDLPESTVDFLIRFVLDAFGLPDKELLQFAQECDKGVIEPAQDI</sequence>
<evidence type="ECO:0000313" key="1">
    <source>
        <dbReference type="EMBL" id="CAJ0591524.1"/>
    </source>
</evidence>
<comment type="caution">
    <text evidence="1">The sequence shown here is derived from an EMBL/GenBank/DDBJ whole genome shotgun (WGS) entry which is preliminary data.</text>
</comment>
<proteinExistence type="predicted"/>
<dbReference type="AlphaFoldDB" id="A0AA36DRQ0"/>
<reference evidence="1" key="1">
    <citation type="submission" date="2023-07" db="EMBL/GenBank/DDBJ databases">
        <authorList>
            <consortium name="CYATHOMIX"/>
        </authorList>
    </citation>
    <scope>NUCLEOTIDE SEQUENCE</scope>
    <source>
        <strain evidence="1">N/A</strain>
    </source>
</reference>
<dbReference type="EMBL" id="CATQJL010000001">
    <property type="protein sequence ID" value="CAJ0591524.1"/>
    <property type="molecule type" value="Genomic_DNA"/>
</dbReference>
<gene>
    <name evidence="1" type="ORF">CYNAS_LOCUS3507</name>
</gene>